<feature type="domain" description="Enoyl reductase (ER)" evidence="1">
    <location>
        <begin position="2"/>
        <end position="310"/>
    </location>
</feature>
<keyword evidence="3" id="KW-1185">Reference proteome</keyword>
<accession>A0ABS8K9P2</accession>
<dbReference type="SUPFAM" id="SSF50129">
    <property type="entry name" value="GroES-like"/>
    <property type="match status" value="1"/>
</dbReference>
<dbReference type="Pfam" id="PF13602">
    <property type="entry name" value="ADH_zinc_N_2"/>
    <property type="match status" value="1"/>
</dbReference>
<dbReference type="EMBL" id="JAJITC010000003">
    <property type="protein sequence ID" value="MCC8401481.1"/>
    <property type="molecule type" value="Genomic_DNA"/>
</dbReference>
<dbReference type="InterPro" id="IPR011032">
    <property type="entry name" value="GroES-like_sf"/>
</dbReference>
<dbReference type="Proteomes" id="UP001430614">
    <property type="component" value="Unassembled WGS sequence"/>
</dbReference>
<dbReference type="Gene3D" id="3.90.180.10">
    <property type="entry name" value="Medium-chain alcohol dehydrogenases, catalytic domain"/>
    <property type="match status" value="1"/>
</dbReference>
<reference evidence="2 3" key="1">
    <citation type="submission" date="2021-11" db="EMBL/GenBank/DDBJ databases">
        <authorList>
            <person name="Oh E.-T."/>
            <person name="Kim S.-B."/>
        </authorList>
    </citation>
    <scope>NUCLEOTIDE SEQUENCE [LARGE SCALE GENOMIC DNA]</scope>
    <source>
        <strain evidence="2 3">MMS20-SJTN17</strain>
    </source>
</reference>
<gene>
    <name evidence="2" type="ORF">LJ655_06160</name>
</gene>
<evidence type="ECO:0000313" key="2">
    <source>
        <dbReference type="EMBL" id="MCC8401481.1"/>
    </source>
</evidence>
<proteinExistence type="predicted"/>
<dbReference type="InterPro" id="IPR050700">
    <property type="entry name" value="YIM1/Zinc_Alcohol_DH_Fams"/>
</dbReference>
<dbReference type="PANTHER" id="PTHR11695">
    <property type="entry name" value="ALCOHOL DEHYDROGENASE RELATED"/>
    <property type="match status" value="1"/>
</dbReference>
<comment type="caution">
    <text evidence="2">The sequence shown here is derived from an EMBL/GenBank/DDBJ whole genome shotgun (WGS) entry which is preliminary data.</text>
</comment>
<dbReference type="Gene3D" id="3.40.50.720">
    <property type="entry name" value="NAD(P)-binding Rossmann-like Domain"/>
    <property type="match status" value="1"/>
</dbReference>
<dbReference type="Pfam" id="PF08240">
    <property type="entry name" value="ADH_N"/>
    <property type="match status" value="1"/>
</dbReference>
<dbReference type="InterPro" id="IPR036291">
    <property type="entry name" value="NAD(P)-bd_dom_sf"/>
</dbReference>
<organism evidence="2 3">
    <name type="scientific">Paraburkholderia translucens</name>
    <dbReference type="NCBI Taxonomy" id="2886945"/>
    <lineage>
        <taxon>Bacteria</taxon>
        <taxon>Pseudomonadati</taxon>
        <taxon>Pseudomonadota</taxon>
        <taxon>Betaproteobacteria</taxon>
        <taxon>Burkholderiales</taxon>
        <taxon>Burkholderiaceae</taxon>
        <taxon>Paraburkholderia</taxon>
    </lineage>
</organism>
<dbReference type="SUPFAM" id="SSF51735">
    <property type="entry name" value="NAD(P)-binding Rossmann-fold domains"/>
    <property type="match status" value="1"/>
</dbReference>
<name>A0ABS8K9P2_9BURK</name>
<evidence type="ECO:0000313" key="3">
    <source>
        <dbReference type="Proteomes" id="UP001430614"/>
    </source>
</evidence>
<protein>
    <submittedName>
        <fullName evidence="2">NADP-dependent oxidoreductase</fullName>
    </submittedName>
</protein>
<dbReference type="CDD" id="cd05289">
    <property type="entry name" value="MDR_like_2"/>
    <property type="match status" value="1"/>
</dbReference>
<evidence type="ECO:0000259" key="1">
    <source>
        <dbReference type="SMART" id="SM00829"/>
    </source>
</evidence>
<dbReference type="SMART" id="SM00829">
    <property type="entry name" value="PKS_ER"/>
    <property type="match status" value="1"/>
</dbReference>
<sequence length="316" mass="33458">MPAPSSRQLLVGVRAAGLNPVDFKTRRGDLRVVQRYRLPVVLGNDLSGEVVACGDQVRRFRVGERVFACVARDTMGAFAQFAVVDEELAAVIPASIDFATAAAIPVAGLTALQALRDELHVSKGQRLFISGGAGGVGTFAIQLARRLGTQVATTASPRGEALVRQLGADLVIDYTRERPASVLSGFDGAFDLLGGDTLKQAFAIVRPGATVVSVAGMPEPDAASNGPGRGPGLQALFWIGSFSLRRCARRHGARYRYLFMHPSGPDLSELGRLVDANALEVVIDSVHSFEHIADAMAKLESGRAKGKIVVTMTDVP</sequence>
<dbReference type="RefSeq" id="WP_230560381.1">
    <property type="nucleotide sequence ID" value="NZ_JAJITC010000003.1"/>
</dbReference>
<dbReference type="InterPro" id="IPR013154">
    <property type="entry name" value="ADH-like_N"/>
</dbReference>
<dbReference type="PANTHER" id="PTHR11695:SF648">
    <property type="entry name" value="ZINC-BINDING OXIDOREDUCTASE"/>
    <property type="match status" value="1"/>
</dbReference>
<dbReference type="InterPro" id="IPR020843">
    <property type="entry name" value="ER"/>
</dbReference>